<feature type="compositionally biased region" description="Polar residues" evidence="7">
    <location>
        <begin position="269"/>
        <end position="282"/>
    </location>
</feature>
<evidence type="ECO:0000256" key="7">
    <source>
        <dbReference type="SAM" id="MobiDB-lite"/>
    </source>
</evidence>
<dbReference type="CDD" id="cd06174">
    <property type="entry name" value="MFS"/>
    <property type="match status" value="1"/>
</dbReference>
<dbReference type="SUPFAM" id="SSF103473">
    <property type="entry name" value="MFS general substrate transporter"/>
    <property type="match status" value="1"/>
</dbReference>
<dbReference type="PROSITE" id="PS50850">
    <property type="entry name" value="MFS"/>
    <property type="match status" value="1"/>
</dbReference>
<feature type="transmembrane region" description="Helical" evidence="8">
    <location>
        <begin position="117"/>
        <end position="137"/>
    </location>
</feature>
<dbReference type="Gene3D" id="1.20.1250.20">
    <property type="entry name" value="MFS general substrate transporter like domains"/>
    <property type="match status" value="1"/>
</dbReference>
<dbReference type="Pfam" id="PF07690">
    <property type="entry name" value="MFS_1"/>
    <property type="match status" value="1"/>
</dbReference>
<evidence type="ECO:0000256" key="5">
    <source>
        <dbReference type="ARBA" id="ARBA00023136"/>
    </source>
</evidence>
<feature type="transmembrane region" description="Helical" evidence="8">
    <location>
        <begin position="144"/>
        <end position="163"/>
    </location>
</feature>
<feature type="transmembrane region" description="Helical" evidence="8">
    <location>
        <begin position="234"/>
        <end position="251"/>
    </location>
</feature>
<evidence type="ECO:0000256" key="1">
    <source>
        <dbReference type="ARBA" id="ARBA00004141"/>
    </source>
</evidence>
<dbReference type="PANTHER" id="PTHR23505:SF9">
    <property type="entry name" value="PROTEIN, PUTATIVE-RELATED"/>
    <property type="match status" value="1"/>
</dbReference>
<name>A0A7G2CHA4_9TRYP</name>
<dbReference type="OrthoDB" id="6770063at2759"/>
<feature type="domain" description="Major facilitator superfamily (MFS) profile" evidence="9">
    <location>
        <begin position="75"/>
        <end position="365"/>
    </location>
</feature>
<dbReference type="GO" id="GO:0022857">
    <property type="term" value="F:transmembrane transporter activity"/>
    <property type="evidence" value="ECO:0007669"/>
    <property type="project" value="InterPro"/>
</dbReference>
<evidence type="ECO:0000256" key="4">
    <source>
        <dbReference type="ARBA" id="ARBA00022989"/>
    </source>
</evidence>
<feature type="transmembrane region" description="Helical" evidence="8">
    <location>
        <begin position="210"/>
        <end position="228"/>
    </location>
</feature>
<proteinExistence type="inferred from homology"/>
<dbReference type="InterPro" id="IPR011701">
    <property type="entry name" value="MFS"/>
</dbReference>
<dbReference type="InterPro" id="IPR036259">
    <property type="entry name" value="MFS_trans_sf"/>
</dbReference>
<feature type="region of interest" description="Disordered" evidence="7">
    <location>
        <begin position="1"/>
        <end position="57"/>
    </location>
</feature>
<dbReference type="PANTHER" id="PTHR23505">
    <property type="entry name" value="SPINSTER"/>
    <property type="match status" value="1"/>
</dbReference>
<dbReference type="GO" id="GO:0016020">
    <property type="term" value="C:membrane"/>
    <property type="evidence" value="ECO:0007669"/>
    <property type="project" value="UniProtKB-SubCell"/>
</dbReference>
<feature type="compositionally biased region" description="Basic and acidic residues" evidence="7">
    <location>
        <begin position="1"/>
        <end position="14"/>
    </location>
</feature>
<evidence type="ECO:0000256" key="6">
    <source>
        <dbReference type="ARBA" id="ARBA00024338"/>
    </source>
</evidence>
<evidence type="ECO:0000259" key="9">
    <source>
        <dbReference type="PROSITE" id="PS50850"/>
    </source>
</evidence>
<reference evidence="10 11" key="1">
    <citation type="submission" date="2020-08" db="EMBL/GenBank/DDBJ databases">
        <authorList>
            <person name="Newling K."/>
            <person name="Davey J."/>
            <person name="Forrester S."/>
        </authorList>
    </citation>
    <scope>NUCLEOTIDE SEQUENCE [LARGE SCALE GENOMIC DNA]</scope>
    <source>
        <strain evidence="11">Crithidia deanei Carvalho (ATCC PRA-265)</strain>
    </source>
</reference>
<feature type="transmembrane region" description="Helical" evidence="8">
    <location>
        <begin position="78"/>
        <end position="97"/>
    </location>
</feature>
<evidence type="ECO:0000256" key="8">
    <source>
        <dbReference type="SAM" id="Phobius"/>
    </source>
</evidence>
<dbReference type="EMBL" id="LR877155">
    <property type="protein sequence ID" value="CAD2218427.1"/>
    <property type="molecule type" value="Genomic_DNA"/>
</dbReference>
<evidence type="ECO:0000256" key="2">
    <source>
        <dbReference type="ARBA" id="ARBA00022448"/>
    </source>
</evidence>
<dbReference type="Proteomes" id="UP000515908">
    <property type="component" value="Chromosome 11"/>
</dbReference>
<keyword evidence="3 8" id="KW-0812">Transmembrane</keyword>
<dbReference type="InterPro" id="IPR020846">
    <property type="entry name" value="MFS_dom"/>
</dbReference>
<comment type="subcellular location">
    <subcellularLocation>
        <location evidence="1">Membrane</location>
        <topology evidence="1">Multi-pass membrane protein</topology>
    </subcellularLocation>
</comment>
<keyword evidence="5 8" id="KW-0472">Membrane</keyword>
<keyword evidence="4 8" id="KW-1133">Transmembrane helix</keyword>
<gene>
    <name evidence="10" type="ORF">ADEAN_000591500</name>
</gene>
<feature type="transmembrane region" description="Helical" evidence="8">
    <location>
        <begin position="169"/>
        <end position="190"/>
    </location>
</feature>
<sequence length="365" mass="39857">MLKNESKPPVEDSSKIGGGSVIVEVKDTSSTTHYEGDGKAGNEPYQAEKSTGEFSYTSDTQDTPFGVSLSLLKRNMYLFIWLKAIGSYDSGAFSAVLAVENGMSDSLGLSTLDKGNLAASVFLGNIIGCPVAGHLFGSYNEQNVLNASLIAHTVATFLFAFFPGYYYCVFFRFFIGFTLAFIVVYTPVWVDHFAPRDKKSIWMASHNAGVPLGIMFGYLVGAYFPSFTAIPWEWAFYLKCLLMVPTIVYVGSANPRSLNARGPGALMTEDNNSDTSSPKTRQTNLAGTTIPGDKGVLAQLKTSATTLFRRFSPLIANPVFMCAVFAMSAMYLVATGLQNFVTEYLKEEPFNASILTIMLGFGRRW</sequence>
<keyword evidence="11" id="KW-1185">Reference proteome</keyword>
<feature type="region of interest" description="Disordered" evidence="7">
    <location>
        <begin position="261"/>
        <end position="282"/>
    </location>
</feature>
<accession>A0A7G2CHA4</accession>
<comment type="similarity">
    <text evidence="6">Belongs to the major facilitator superfamily. Spinster (TC 2.A.1.49) family.</text>
</comment>
<evidence type="ECO:0000313" key="10">
    <source>
        <dbReference type="EMBL" id="CAD2218427.1"/>
    </source>
</evidence>
<feature type="compositionally biased region" description="Polar residues" evidence="7">
    <location>
        <begin position="48"/>
        <end position="57"/>
    </location>
</feature>
<dbReference type="VEuPathDB" id="TriTrypDB:ADEAN_000591500"/>
<evidence type="ECO:0000256" key="3">
    <source>
        <dbReference type="ARBA" id="ARBA00022692"/>
    </source>
</evidence>
<evidence type="ECO:0000313" key="11">
    <source>
        <dbReference type="Proteomes" id="UP000515908"/>
    </source>
</evidence>
<protein>
    <submittedName>
        <fullName evidence="10">Sugar (And other) transporter/Major Facilitator Superfamily/Uncharacterized MFS-type transporter YbfB/Organic Anion Transporter Polypeptide (OATP) family, putative</fullName>
    </submittedName>
</protein>
<feature type="transmembrane region" description="Helical" evidence="8">
    <location>
        <begin position="314"/>
        <end position="334"/>
    </location>
</feature>
<dbReference type="InterPro" id="IPR044770">
    <property type="entry name" value="MFS_spinster-like"/>
</dbReference>
<keyword evidence="2" id="KW-0813">Transport</keyword>
<dbReference type="AlphaFoldDB" id="A0A7G2CHA4"/>
<organism evidence="10 11">
    <name type="scientific">Angomonas deanei</name>
    <dbReference type="NCBI Taxonomy" id="59799"/>
    <lineage>
        <taxon>Eukaryota</taxon>
        <taxon>Discoba</taxon>
        <taxon>Euglenozoa</taxon>
        <taxon>Kinetoplastea</taxon>
        <taxon>Metakinetoplastina</taxon>
        <taxon>Trypanosomatida</taxon>
        <taxon>Trypanosomatidae</taxon>
        <taxon>Strigomonadinae</taxon>
        <taxon>Angomonas</taxon>
    </lineage>
</organism>